<dbReference type="Proteomes" id="UP000655420">
    <property type="component" value="Unassembled WGS sequence"/>
</dbReference>
<gene>
    <name evidence="2" type="ORF">H0I76_17885</name>
</gene>
<organism evidence="2 3">
    <name type="scientific">Thermohalobaculum xanthum</name>
    <dbReference type="NCBI Taxonomy" id="2753746"/>
    <lineage>
        <taxon>Bacteria</taxon>
        <taxon>Pseudomonadati</taxon>
        <taxon>Pseudomonadota</taxon>
        <taxon>Alphaproteobacteria</taxon>
        <taxon>Rhodobacterales</taxon>
        <taxon>Paracoccaceae</taxon>
        <taxon>Thermohalobaculum</taxon>
    </lineage>
</organism>
<name>A0A8J7SF62_9RHOB</name>
<proteinExistence type="predicted"/>
<accession>A0A8J7SF62</accession>
<comment type="caution">
    <text evidence="2">The sequence shown here is derived from an EMBL/GenBank/DDBJ whole genome shotgun (WGS) entry which is preliminary data.</text>
</comment>
<sequence length="445" mass="48848">MISLYTPILPQRTGTADYANLMLRDLARAGVPRTRVRVVVDSGRIDMTTATVPGGYDVISYRALPNVVAPGDTAIFFIANNEHHGYIHAALRDLTVLPGGRVIAVVHEPCCAMLLDSLAFHYQHGFTLESLKASLAAQYGAMTPVFLSQFRDGYLSDIFHFTSHALGHVLTKAHEVWTHSLYAALKLTLESTLAPENLPRFRLVAHPDYDPLAPPRPAHSATPVTRRTPDAAPAEPHFVVGVFGWVSRPKRVIQAIRGFHRFLTRLDPDELDAIEMRVVGALPDPRSYDPRGAAAELGLGDRIVFHDFVDSETFRQLQATSSIQLNLRYPSCGETSGTLKGASQSAVPSIVTDYQAFREVEADEAISFLPGREEDEIADALHRQYLRWSGRAAPQPRERVVPAPTRQRLDRLIAGIAGAGDTGETRLDTGVAQGTDDRGRKIARA</sequence>
<dbReference type="RefSeq" id="WP_200613140.1">
    <property type="nucleotide sequence ID" value="NZ_JAEHHL010000013.1"/>
</dbReference>
<feature type="region of interest" description="Disordered" evidence="1">
    <location>
        <begin position="420"/>
        <end position="445"/>
    </location>
</feature>
<dbReference type="SUPFAM" id="SSF53756">
    <property type="entry name" value="UDP-Glycosyltransferase/glycogen phosphorylase"/>
    <property type="match status" value="1"/>
</dbReference>
<evidence type="ECO:0000313" key="3">
    <source>
        <dbReference type="Proteomes" id="UP000655420"/>
    </source>
</evidence>
<dbReference type="EMBL" id="JAEHHL010000013">
    <property type="protein sequence ID" value="MBK0401072.1"/>
    <property type="molecule type" value="Genomic_DNA"/>
</dbReference>
<dbReference type="Gene3D" id="3.40.50.2000">
    <property type="entry name" value="Glycogen Phosphorylase B"/>
    <property type="match status" value="1"/>
</dbReference>
<dbReference type="AlphaFoldDB" id="A0A8J7SF62"/>
<protein>
    <submittedName>
        <fullName evidence="2">Glycosyltransferase</fullName>
    </submittedName>
</protein>
<feature type="compositionally biased region" description="Basic and acidic residues" evidence="1">
    <location>
        <begin position="435"/>
        <end position="445"/>
    </location>
</feature>
<evidence type="ECO:0000313" key="2">
    <source>
        <dbReference type="EMBL" id="MBK0401072.1"/>
    </source>
</evidence>
<keyword evidence="3" id="KW-1185">Reference proteome</keyword>
<reference evidence="2" key="1">
    <citation type="submission" date="2020-12" db="EMBL/GenBank/DDBJ databases">
        <title>Bacterial taxonomy.</title>
        <authorList>
            <person name="Pan X."/>
        </authorList>
    </citation>
    <scope>NUCLEOTIDE SEQUENCE</scope>
    <source>
        <strain evidence="2">M0105</strain>
    </source>
</reference>
<evidence type="ECO:0000256" key="1">
    <source>
        <dbReference type="SAM" id="MobiDB-lite"/>
    </source>
</evidence>